<keyword evidence="1" id="KW-0175">Coiled coil</keyword>
<comment type="caution">
    <text evidence="2">The sequence shown here is derived from an EMBL/GenBank/DDBJ whole genome shotgun (WGS) entry which is preliminary data.</text>
</comment>
<feature type="coiled-coil region" evidence="1">
    <location>
        <begin position="100"/>
        <end position="169"/>
    </location>
</feature>
<reference evidence="3" key="1">
    <citation type="journal article" date="2019" name="Int. J. Syst. Evol. Microbiol.">
        <title>The Global Catalogue of Microorganisms (GCM) 10K type strain sequencing project: providing services to taxonomists for standard genome sequencing and annotation.</title>
        <authorList>
            <consortium name="The Broad Institute Genomics Platform"/>
            <consortium name="The Broad Institute Genome Sequencing Center for Infectious Disease"/>
            <person name="Wu L."/>
            <person name="Ma J."/>
        </authorList>
    </citation>
    <scope>NUCLEOTIDE SEQUENCE [LARGE SCALE GENOMIC DNA]</scope>
    <source>
        <strain evidence="3">CCUG 48316</strain>
    </source>
</reference>
<name>A0ABW2BL34_9HYPH</name>
<gene>
    <name evidence="2" type="ORF">ACFQE0_13770</name>
</gene>
<dbReference type="EMBL" id="JBHSWN010000001">
    <property type="protein sequence ID" value="MFC6790577.1"/>
    <property type="molecule type" value="Genomic_DNA"/>
</dbReference>
<dbReference type="Proteomes" id="UP001596292">
    <property type="component" value="Unassembled WGS sequence"/>
</dbReference>
<proteinExistence type="predicted"/>
<keyword evidence="3" id="KW-1185">Reference proteome</keyword>
<protein>
    <submittedName>
        <fullName evidence="2">Uncharacterized protein</fullName>
    </submittedName>
</protein>
<evidence type="ECO:0000256" key="1">
    <source>
        <dbReference type="SAM" id="Coils"/>
    </source>
</evidence>
<evidence type="ECO:0000313" key="3">
    <source>
        <dbReference type="Proteomes" id="UP001596292"/>
    </source>
</evidence>
<evidence type="ECO:0000313" key="2">
    <source>
        <dbReference type="EMBL" id="MFC6790577.1"/>
    </source>
</evidence>
<organism evidence="2 3">
    <name type="scientific">Methylobacterium komagatae</name>
    <dbReference type="NCBI Taxonomy" id="374425"/>
    <lineage>
        <taxon>Bacteria</taxon>
        <taxon>Pseudomonadati</taxon>
        <taxon>Pseudomonadota</taxon>
        <taxon>Alphaproteobacteria</taxon>
        <taxon>Hyphomicrobiales</taxon>
        <taxon>Methylobacteriaceae</taxon>
        <taxon>Methylobacterium</taxon>
    </lineage>
</organism>
<sequence length="176" mass="18080">MDNPDPVIIPTWGYKADGEARIFQLGLGEDLPEGWSATPDVITDPAKATAEALTDRAAGRPYADSVVNAVDLIPAAASPDTAIDEIERLKGIIAAGSQENEALVEEIDKAEGLLGAAAAEIATLKTALAKAEADGADAAAARDEAHAAIERLEAELASAKKDLEAATAPKTAARAR</sequence>
<accession>A0ABW2BL34</accession>